<accession>A0AC60PC00</accession>
<comment type="caution">
    <text evidence="1">The sequence shown here is derived from an EMBL/GenBank/DDBJ whole genome shotgun (WGS) entry which is preliminary data.</text>
</comment>
<keyword evidence="2" id="KW-1185">Reference proteome</keyword>
<reference evidence="1 2" key="1">
    <citation type="journal article" date="2020" name="Cell">
        <title>Large-Scale Comparative Analyses of Tick Genomes Elucidate Their Genetic Diversity and Vector Capacities.</title>
        <authorList>
            <consortium name="Tick Genome and Microbiome Consortium (TIGMIC)"/>
            <person name="Jia N."/>
            <person name="Wang J."/>
            <person name="Shi W."/>
            <person name="Du L."/>
            <person name="Sun Y."/>
            <person name="Zhan W."/>
            <person name="Jiang J.F."/>
            <person name="Wang Q."/>
            <person name="Zhang B."/>
            <person name="Ji P."/>
            <person name="Bell-Sakyi L."/>
            <person name="Cui X.M."/>
            <person name="Yuan T.T."/>
            <person name="Jiang B.G."/>
            <person name="Yang W.F."/>
            <person name="Lam T.T."/>
            <person name="Chang Q.C."/>
            <person name="Ding S.J."/>
            <person name="Wang X.J."/>
            <person name="Zhu J.G."/>
            <person name="Ruan X.D."/>
            <person name="Zhao L."/>
            <person name="Wei J.T."/>
            <person name="Ye R.Z."/>
            <person name="Que T.C."/>
            <person name="Du C.H."/>
            <person name="Zhou Y.H."/>
            <person name="Cheng J.X."/>
            <person name="Dai P.F."/>
            <person name="Guo W.B."/>
            <person name="Han X.H."/>
            <person name="Huang E.J."/>
            <person name="Li L.F."/>
            <person name="Wei W."/>
            <person name="Gao Y.C."/>
            <person name="Liu J.Z."/>
            <person name="Shao H.Z."/>
            <person name="Wang X."/>
            <person name="Wang C.C."/>
            <person name="Yang T.C."/>
            <person name="Huo Q.B."/>
            <person name="Li W."/>
            <person name="Chen H.Y."/>
            <person name="Chen S.E."/>
            <person name="Zhou L.G."/>
            <person name="Ni X.B."/>
            <person name="Tian J.H."/>
            <person name="Sheng Y."/>
            <person name="Liu T."/>
            <person name="Pan Y.S."/>
            <person name="Xia L.Y."/>
            <person name="Li J."/>
            <person name="Zhao F."/>
            <person name="Cao W.C."/>
        </authorList>
    </citation>
    <scope>NUCLEOTIDE SEQUENCE [LARGE SCALE GENOMIC DNA]</scope>
    <source>
        <strain evidence="1">Iper-2018</strain>
    </source>
</reference>
<dbReference type="Proteomes" id="UP000805193">
    <property type="component" value="Unassembled WGS sequence"/>
</dbReference>
<organism evidence="1 2">
    <name type="scientific">Ixodes persulcatus</name>
    <name type="common">Taiga tick</name>
    <dbReference type="NCBI Taxonomy" id="34615"/>
    <lineage>
        <taxon>Eukaryota</taxon>
        <taxon>Metazoa</taxon>
        <taxon>Ecdysozoa</taxon>
        <taxon>Arthropoda</taxon>
        <taxon>Chelicerata</taxon>
        <taxon>Arachnida</taxon>
        <taxon>Acari</taxon>
        <taxon>Parasitiformes</taxon>
        <taxon>Ixodida</taxon>
        <taxon>Ixodoidea</taxon>
        <taxon>Ixodidae</taxon>
        <taxon>Ixodinae</taxon>
        <taxon>Ixodes</taxon>
    </lineage>
</organism>
<protein>
    <submittedName>
        <fullName evidence="1">Uncharacterized protein</fullName>
    </submittedName>
</protein>
<evidence type="ECO:0000313" key="2">
    <source>
        <dbReference type="Proteomes" id="UP000805193"/>
    </source>
</evidence>
<evidence type="ECO:0000313" key="1">
    <source>
        <dbReference type="EMBL" id="KAG0417124.1"/>
    </source>
</evidence>
<dbReference type="EMBL" id="JABSTQ010010881">
    <property type="protein sequence ID" value="KAG0417124.1"/>
    <property type="molecule type" value="Genomic_DNA"/>
</dbReference>
<sequence>MQGIPTVAATDKSATSQLFTFGSAPQMPTTPTTSSRGTKGTSRATAKSKPDPKSADTDRRHLDLTAATTATPLPEDEKMDDEGLQSTSDLINASEHLFGPTLPSKREKFVGPSETETVGHAGTVGPHKTAPTPPEVARMSHLQAEWSARDPSSDRDNDQGIWSAVVSRGTRRKAIAPAPLAKQAGKENIKITTVILRPRERIKVSDISPRDLKSGIAKTTGDFTYERGYQIRVQNFSNTVAVDIWQPHLVDRFLDLTSINTPTKDIPIQAFKAVGGDQVRGVIYGIDPNEDPEQLLPNLASTTHWILAARPMGKNSKTALVTFEGNRIPRRVWYHNIVRRVFPYRPKAVVCTHCHRIGHKSDICPNAQEQRCPDCGREHILTDGGCEETTPQCRNCGKAHLATDSSCQKWRDANKQLRIKSKPKRKQSQTTTTPKENTAEQSRPKSTTKRKATNLAPPPPPLTDEHFPALPQHEGSESKPSKGQGDHRVDQLADEMRKALKAPRKQTPPQHQDKPAPGRQPGRTTHTDQQQERLQSSAKQIRNNRNKAVAFTSQSSQADIRPNFTLDDIRDIIRQEIKEILRTELPNMHQPYSQLSRPLGGAPVPIKMAVIWMIVVEQRYEAWSATHAFLSLKRKHRREILAAQIPPDPHGTLPTRFSRADRVILRRIRRRTAMTPALQYKFGLTRRRGHSDDPPPVVTGECDRCKSGQQATLEHLSVFAEVSSADYHISFVLQTSKNGRVPKANKQTERQCFRHISAAEALVNQGQLPTL</sequence>
<name>A0AC60PC00_IXOPE</name>
<gene>
    <name evidence="1" type="ORF">HPB47_005869</name>
</gene>
<proteinExistence type="predicted"/>